<evidence type="ECO:0000313" key="2">
    <source>
        <dbReference type="WBParaSite" id="Csp11.Scaffold630.g18462.t1"/>
    </source>
</evidence>
<organism evidence="1 2">
    <name type="scientific">Caenorhabditis tropicalis</name>
    <dbReference type="NCBI Taxonomy" id="1561998"/>
    <lineage>
        <taxon>Eukaryota</taxon>
        <taxon>Metazoa</taxon>
        <taxon>Ecdysozoa</taxon>
        <taxon>Nematoda</taxon>
        <taxon>Chromadorea</taxon>
        <taxon>Rhabditida</taxon>
        <taxon>Rhabditina</taxon>
        <taxon>Rhabditomorpha</taxon>
        <taxon>Rhabditoidea</taxon>
        <taxon>Rhabditidae</taxon>
        <taxon>Peloderinae</taxon>
        <taxon>Caenorhabditis</taxon>
    </lineage>
</organism>
<evidence type="ECO:0000313" key="1">
    <source>
        <dbReference type="Proteomes" id="UP000095282"/>
    </source>
</evidence>
<reference evidence="2" key="1">
    <citation type="submission" date="2016-11" db="UniProtKB">
        <authorList>
            <consortium name="WormBaseParasite"/>
        </authorList>
    </citation>
    <scope>IDENTIFICATION</scope>
</reference>
<dbReference type="WBParaSite" id="Csp11.Scaffold630.g18462.t1">
    <property type="protein sequence ID" value="Csp11.Scaffold630.g18462.t1"/>
    <property type="gene ID" value="Csp11.Scaffold630.g18462"/>
</dbReference>
<protein>
    <submittedName>
        <fullName evidence="2">ImmA/IrrE family metallo-endopeptidase</fullName>
    </submittedName>
</protein>
<accession>A0A1I7UQY4</accession>
<sequence>MRRALDFGPLQWCQQKGENLESLEDLYQELMNGRFACEMLLETNIQSAVAFFDQRYPLIRTMSRRVFENIRYGRVVDHELIHLMINQENLALQKIFGAFECERKKWIGI</sequence>
<dbReference type="AlphaFoldDB" id="A0A1I7UQY4"/>
<keyword evidence="1" id="KW-1185">Reference proteome</keyword>
<dbReference type="Proteomes" id="UP000095282">
    <property type="component" value="Unplaced"/>
</dbReference>
<proteinExistence type="predicted"/>
<name>A0A1I7UQY4_9PELO</name>